<evidence type="ECO:0000313" key="2">
    <source>
        <dbReference type="EMBL" id="USS89000.1"/>
    </source>
</evidence>
<feature type="transmembrane region" description="Helical" evidence="1">
    <location>
        <begin position="65"/>
        <end position="84"/>
    </location>
</feature>
<dbReference type="RefSeq" id="WP_252766517.1">
    <property type="nucleotide sequence ID" value="NZ_CP097119.1"/>
</dbReference>
<keyword evidence="1" id="KW-1133">Transmembrane helix</keyword>
<dbReference type="AlphaFoldDB" id="A0A9Q9E1Q7"/>
<name>A0A9Q9E1Q7_9LACO</name>
<proteinExistence type="predicted"/>
<feature type="transmembrane region" description="Helical" evidence="1">
    <location>
        <begin position="175"/>
        <end position="195"/>
    </location>
</feature>
<organism evidence="2 3">
    <name type="scientific">Fructilactobacillus cliffordii</name>
    <dbReference type="NCBI Taxonomy" id="2940299"/>
    <lineage>
        <taxon>Bacteria</taxon>
        <taxon>Bacillati</taxon>
        <taxon>Bacillota</taxon>
        <taxon>Bacilli</taxon>
        <taxon>Lactobacillales</taxon>
        <taxon>Lactobacillaceae</taxon>
        <taxon>Fructilactobacillus</taxon>
    </lineage>
</organism>
<feature type="transmembrane region" description="Helical" evidence="1">
    <location>
        <begin position="134"/>
        <end position="155"/>
    </location>
</feature>
<dbReference type="Pfam" id="PF03596">
    <property type="entry name" value="Cad"/>
    <property type="match status" value="1"/>
</dbReference>
<gene>
    <name evidence="2" type="ORF">M3M40_05800</name>
</gene>
<accession>A0A9Q9E1Q7</accession>
<reference evidence="2" key="1">
    <citation type="submission" date="2022-05" db="EMBL/GenBank/DDBJ databases">
        <authorList>
            <person name="Oliphant S.A."/>
            <person name="Watson-Haigh N.S."/>
            <person name="Sumby K.M."/>
            <person name="Gardner J.M."/>
            <person name="Jiranek V."/>
        </authorList>
    </citation>
    <scope>NUCLEOTIDE SEQUENCE</scope>
    <source>
        <strain evidence="2">KI4_B1</strain>
    </source>
</reference>
<feature type="transmembrane region" description="Helical" evidence="1">
    <location>
        <begin position="9"/>
        <end position="29"/>
    </location>
</feature>
<evidence type="ECO:0000313" key="3">
    <source>
        <dbReference type="Proteomes" id="UP001055911"/>
    </source>
</evidence>
<sequence>MLDTILNAIAYYVSTNMDYILVLVLLIHANHEDGPVLAGDIMGTNLLILIPMVLALLVGAITQTWMIGFLGLFPLYFGVQALFFPGSGNQMNESDHDSKWKSALHTAVITVTACGADNIAVYIPLFVHQSVSHLITIYVVMILMAILFFFIALVISKDRHLEAILNRYGRYLSGIIYIYLGLSVLLGSGTIQHFFK</sequence>
<dbReference type="EMBL" id="CP097119">
    <property type="protein sequence ID" value="USS89000.1"/>
    <property type="molecule type" value="Genomic_DNA"/>
</dbReference>
<evidence type="ECO:0000256" key="1">
    <source>
        <dbReference type="SAM" id="Phobius"/>
    </source>
</evidence>
<keyword evidence="3" id="KW-1185">Reference proteome</keyword>
<dbReference type="InterPro" id="IPR004676">
    <property type="entry name" value="Cd-R_transporter"/>
</dbReference>
<keyword evidence="1" id="KW-0472">Membrane</keyword>
<keyword evidence="1" id="KW-0812">Transmembrane</keyword>
<protein>
    <submittedName>
        <fullName evidence="2">Cadmium resistance transporter</fullName>
    </submittedName>
</protein>
<feature type="transmembrane region" description="Helical" evidence="1">
    <location>
        <begin position="41"/>
        <end position="58"/>
    </location>
</feature>
<dbReference type="Proteomes" id="UP001055911">
    <property type="component" value="Chromosome"/>
</dbReference>